<dbReference type="Gramene" id="TraesWEE_scaffold_061060_01G000200.1">
    <property type="protein sequence ID" value="TraesWEE_scaffold_061060_01G000200.1"/>
    <property type="gene ID" value="TraesWEE_scaffold_061060_01G000200"/>
</dbReference>
<dbReference type="Gramene" id="TraesLDM2D03G01086410.1">
    <property type="protein sequence ID" value="TraesLDM2D03G01086410.1.CDS1"/>
    <property type="gene ID" value="TraesLDM2D03G01086410"/>
</dbReference>
<dbReference type="Gramene" id="TraesCS2D03G0021200.1">
    <property type="protein sequence ID" value="TraesCS2D03G0021200.1.CDS1"/>
    <property type="gene ID" value="TraesCS2D03G0021200"/>
</dbReference>
<sequence>MVDKACGGTEKEASSVAHIEHLFAELSSVGQKVLQFNMLSTSGGQDALKESVDKHGGCPGNKTVYLYSAQCSADCNEACSNHCDMDCPYIAARFGYIMATPANKKAIDQDMECFKRCSKEKDATNDKCRVACKLAASLP</sequence>
<dbReference type="Gramene" id="TraesSYM2D03G01099570.1">
    <property type="protein sequence ID" value="TraesSYM2D03G01099570.1.CDS1"/>
    <property type="gene ID" value="TraesSYM2D03G01099570"/>
</dbReference>
<evidence type="ECO:0000313" key="1">
    <source>
        <dbReference type="EnsemblPlants" id="TraesCS2D02G011600.1.cds1"/>
    </source>
</evidence>
<dbReference type="Gramene" id="TraesRN2D0100023500.1">
    <property type="protein sequence ID" value="TraesRN2D0100023500.1"/>
    <property type="gene ID" value="TraesRN2D0100023500"/>
</dbReference>
<keyword evidence="2" id="KW-1185">Reference proteome</keyword>
<proteinExistence type="predicted"/>
<name>A0A1D5V3F9_WHEAT</name>
<reference evidence="1" key="1">
    <citation type="submission" date="2018-08" db="EMBL/GenBank/DDBJ databases">
        <authorList>
            <person name="Rossello M."/>
        </authorList>
    </citation>
    <scope>NUCLEOTIDE SEQUENCE [LARGE SCALE GENOMIC DNA]</scope>
    <source>
        <strain evidence="1">cv. Chinese Spring</strain>
    </source>
</reference>
<dbReference type="Gramene" id="TraesNOR2D03G01099860.1">
    <property type="protein sequence ID" value="TraesNOR2D03G01099860.1.CDS1"/>
    <property type="gene ID" value="TraesNOR2D03G01099860"/>
</dbReference>
<dbReference type="Gramene" id="TraesJAG2D03G01088850.1">
    <property type="protein sequence ID" value="TraesJAG2D03G01088850.1.CDS1"/>
    <property type="gene ID" value="TraesJAG2D03G01088850"/>
</dbReference>
<dbReference type="Gramene" id="TraesCS2D02G011600.1">
    <property type="protein sequence ID" value="TraesCS2D02G011600.1.cds1"/>
    <property type="gene ID" value="TraesCS2D02G011600"/>
</dbReference>
<dbReference type="AlphaFoldDB" id="A0A1D5V3F9"/>
<protein>
    <submittedName>
        <fullName evidence="1">Uncharacterized protein</fullName>
    </submittedName>
</protein>
<dbReference type="OrthoDB" id="10357454at2759"/>
<dbReference type="Gramene" id="TraesSTA2D03G01073750.1">
    <property type="protein sequence ID" value="TraesSTA2D03G01073750.1.CDS1"/>
    <property type="gene ID" value="TraesSTA2D03G01073750"/>
</dbReference>
<dbReference type="Gramene" id="TraesLAC2D03G01037250.1">
    <property type="protein sequence ID" value="TraesLAC2D03G01037250.1.CDS1"/>
    <property type="gene ID" value="TraesLAC2D03G01037250"/>
</dbReference>
<dbReference type="OMA" id="CNTEATS"/>
<evidence type="ECO:0000313" key="2">
    <source>
        <dbReference type="Proteomes" id="UP000019116"/>
    </source>
</evidence>
<dbReference type="Proteomes" id="UP000019116">
    <property type="component" value="Chromosome 2D"/>
</dbReference>
<dbReference type="Gramene" id="TraesCLE_scaffold_064411_01G000400.1">
    <property type="protein sequence ID" value="TraesCLE_scaffold_064411_01G000400.1"/>
    <property type="gene ID" value="TraesCLE_scaffold_064411_01G000400"/>
</dbReference>
<accession>A0A1D5V3F9</accession>
<dbReference type="Gramene" id="TraesJUL2D03G01089600.1">
    <property type="protein sequence ID" value="TraesJUL2D03G01089600.1.CDS1"/>
    <property type="gene ID" value="TraesJUL2D03G01089600"/>
</dbReference>
<dbReference type="Gramene" id="TraesMAC2D03G01084040.1">
    <property type="protein sequence ID" value="TraesMAC2D03G01084040.1.CDS1"/>
    <property type="gene ID" value="TraesMAC2D03G01084040"/>
</dbReference>
<dbReference type="Gramene" id="TraesCAD_scaffold_130821_01G000200.1">
    <property type="protein sequence ID" value="TraesCAD_scaffold_130821_01G000200.1"/>
    <property type="gene ID" value="TraesCAD_scaffold_130821_01G000200"/>
</dbReference>
<organism evidence="1">
    <name type="scientific">Triticum aestivum</name>
    <name type="common">Wheat</name>
    <dbReference type="NCBI Taxonomy" id="4565"/>
    <lineage>
        <taxon>Eukaryota</taxon>
        <taxon>Viridiplantae</taxon>
        <taxon>Streptophyta</taxon>
        <taxon>Embryophyta</taxon>
        <taxon>Tracheophyta</taxon>
        <taxon>Spermatophyta</taxon>
        <taxon>Magnoliopsida</taxon>
        <taxon>Liliopsida</taxon>
        <taxon>Poales</taxon>
        <taxon>Poaceae</taxon>
        <taxon>BOP clade</taxon>
        <taxon>Pooideae</taxon>
        <taxon>Triticodae</taxon>
        <taxon>Triticeae</taxon>
        <taxon>Triticinae</taxon>
        <taxon>Triticum</taxon>
    </lineage>
</organism>
<dbReference type="Gramene" id="TraesARI2D03G01100960.1">
    <property type="protein sequence ID" value="TraesARI2D03G01100960.1.CDS1"/>
    <property type="gene ID" value="TraesARI2D03G01100960"/>
</dbReference>
<dbReference type="Gramene" id="TraesROB_scaffold_143221_01G000100.1">
    <property type="protein sequence ID" value="TraesROB_scaffold_143221_01G000100.1"/>
    <property type="gene ID" value="TraesROB_scaffold_143221_01G000100"/>
</dbReference>
<dbReference type="EnsemblPlants" id="TraesCS2D02G011600.1">
    <property type="protein sequence ID" value="TraesCS2D02G011600.1.cds1"/>
    <property type="gene ID" value="TraesCS2D02G011600"/>
</dbReference>
<reference evidence="1" key="2">
    <citation type="submission" date="2018-10" db="UniProtKB">
        <authorList>
            <consortium name="EnsemblPlants"/>
        </authorList>
    </citation>
    <scope>IDENTIFICATION</scope>
</reference>